<evidence type="ECO:0000256" key="3">
    <source>
        <dbReference type="ARBA" id="ARBA00022827"/>
    </source>
</evidence>
<protein>
    <submittedName>
        <fullName evidence="5">Monooxygenase</fullName>
    </submittedName>
</protein>
<dbReference type="PRINTS" id="PR00420">
    <property type="entry name" value="RNGMNOXGNASE"/>
</dbReference>
<keyword evidence="3" id="KW-0274">FAD</keyword>
<evidence type="ECO:0000256" key="2">
    <source>
        <dbReference type="ARBA" id="ARBA00022630"/>
    </source>
</evidence>
<dbReference type="Proteomes" id="UP000265366">
    <property type="component" value="Unassembled WGS sequence"/>
</dbReference>
<sequence>MSLPIVIVGAGPVGLCLAIDLAMRGVEVTVVDTRHPREIPTVRCNHVSSRTMETFRRMGIAGKVREAGLPDDYPNDIVFRPVATREEFARIHIPSRRDRFSDTGSPDAWWPTPEPPHRCNQIFFEPLLFDRAASLDRITILNRTSAEAFTQGPDSVTLSLRDLDTGRDYELEGAYLVGCDGGRSMVRKGIGARLQGDAEIQKVQSTYFRSAELAALIPGEPGWMTYLYHPERAGNLLAINGIDTWLLHNYLLPGESDFDAVDRDGCLRMVLGVGPEFEYEFLACEDWIGRRLVADSFRDRRVFLAGDSAHLWVPYAGYGMNAGIADAMDLSWQLAACVQGWGGEAMLEGYVAERKPITEQVSRFAMNHAGKAIAERTTIPGNFLDETPAAQEARAALGREAERLHVQQFACAGLNFGYFYDQSPLIAYDGSAMPAYTMADYTPSTVPGCRAAHFWLADGRSLYDALGQGYTLLRRDADVAIAPLVATAQSFDMPLEVLDLAAEQVPGCYEHGLLIVRPDQHVAWRGNALPDDVEALVKTLCGHIAVPASE</sequence>
<evidence type="ECO:0000259" key="4">
    <source>
        <dbReference type="Pfam" id="PF01494"/>
    </source>
</evidence>
<dbReference type="EMBL" id="QXFM01000064">
    <property type="protein sequence ID" value="RIV89443.1"/>
    <property type="molecule type" value="Genomic_DNA"/>
</dbReference>
<dbReference type="RefSeq" id="WP_119592252.1">
    <property type="nucleotide sequence ID" value="NZ_QXFM01000064.1"/>
</dbReference>
<dbReference type="AlphaFoldDB" id="A0A3A1P6J9"/>
<reference evidence="5 6" key="1">
    <citation type="submission" date="2018-08" db="EMBL/GenBank/DDBJ databases">
        <title>Erythrobacter zhengii sp.nov., a bacterium isolated from deep-sea sediment.</title>
        <authorList>
            <person name="Fang C."/>
            <person name="Wu Y.-H."/>
            <person name="Sun C."/>
            <person name="Wang H."/>
            <person name="Cheng H."/>
            <person name="Meng F.-X."/>
            <person name="Wang C.-S."/>
            <person name="Xu X.-W."/>
        </authorList>
    </citation>
    <scope>NUCLEOTIDE SEQUENCE [LARGE SCALE GENOMIC DNA]</scope>
    <source>
        <strain evidence="5 6">CCTCC AB 2015396</strain>
    </source>
</reference>
<keyword evidence="5" id="KW-0503">Monooxygenase</keyword>
<dbReference type="Gene3D" id="3.50.50.60">
    <property type="entry name" value="FAD/NAD(P)-binding domain"/>
    <property type="match status" value="1"/>
</dbReference>
<dbReference type="Gene3D" id="3.30.9.10">
    <property type="entry name" value="D-Amino Acid Oxidase, subunit A, domain 2"/>
    <property type="match status" value="1"/>
</dbReference>
<dbReference type="GO" id="GO:0071949">
    <property type="term" value="F:FAD binding"/>
    <property type="evidence" value="ECO:0007669"/>
    <property type="project" value="InterPro"/>
</dbReference>
<evidence type="ECO:0000313" key="5">
    <source>
        <dbReference type="EMBL" id="RIV89443.1"/>
    </source>
</evidence>
<comment type="cofactor">
    <cofactor evidence="1">
        <name>FAD</name>
        <dbReference type="ChEBI" id="CHEBI:57692"/>
    </cofactor>
</comment>
<evidence type="ECO:0000256" key="1">
    <source>
        <dbReference type="ARBA" id="ARBA00001974"/>
    </source>
</evidence>
<dbReference type="Pfam" id="PF21274">
    <property type="entry name" value="Rng_hyd_C"/>
    <property type="match status" value="1"/>
</dbReference>
<organism evidence="5 6">
    <name type="scientific">Aurantiacibacter xanthus</name>
    <dbReference type="NCBI Taxonomy" id="1784712"/>
    <lineage>
        <taxon>Bacteria</taxon>
        <taxon>Pseudomonadati</taxon>
        <taxon>Pseudomonadota</taxon>
        <taxon>Alphaproteobacteria</taxon>
        <taxon>Sphingomonadales</taxon>
        <taxon>Erythrobacteraceae</taxon>
        <taxon>Aurantiacibacter</taxon>
    </lineage>
</organism>
<dbReference type="PANTHER" id="PTHR43004:SF19">
    <property type="entry name" value="BINDING MONOOXYGENASE, PUTATIVE (JCVI)-RELATED"/>
    <property type="match status" value="1"/>
</dbReference>
<dbReference type="NCBIfam" id="NF004780">
    <property type="entry name" value="PRK06126.1"/>
    <property type="match status" value="1"/>
</dbReference>
<keyword evidence="6" id="KW-1185">Reference proteome</keyword>
<feature type="domain" description="FAD-binding" evidence="4">
    <location>
        <begin position="4"/>
        <end position="365"/>
    </location>
</feature>
<dbReference type="Gene3D" id="3.40.30.120">
    <property type="match status" value="1"/>
</dbReference>
<dbReference type="OrthoDB" id="9791689at2"/>
<proteinExistence type="predicted"/>
<dbReference type="PANTHER" id="PTHR43004">
    <property type="entry name" value="TRK SYSTEM POTASSIUM UPTAKE PROTEIN"/>
    <property type="match status" value="1"/>
</dbReference>
<accession>A0A3A1P6J9</accession>
<keyword evidence="2" id="KW-0285">Flavoprotein</keyword>
<evidence type="ECO:0000313" key="6">
    <source>
        <dbReference type="Proteomes" id="UP000265366"/>
    </source>
</evidence>
<dbReference type="InterPro" id="IPR002938">
    <property type="entry name" value="FAD-bd"/>
</dbReference>
<dbReference type="Pfam" id="PF01494">
    <property type="entry name" value="FAD_binding_3"/>
    <property type="match status" value="1"/>
</dbReference>
<dbReference type="SUPFAM" id="SSF51905">
    <property type="entry name" value="FAD/NAD(P)-binding domain"/>
    <property type="match status" value="1"/>
</dbReference>
<dbReference type="GO" id="GO:0016709">
    <property type="term" value="F:oxidoreductase activity, acting on paired donors, with incorporation or reduction of molecular oxygen, NAD(P)H as one donor, and incorporation of one atom of oxygen"/>
    <property type="evidence" value="ECO:0007669"/>
    <property type="project" value="UniProtKB-ARBA"/>
</dbReference>
<gene>
    <name evidence="5" type="ORF">D2V17_06330</name>
</gene>
<comment type="caution">
    <text evidence="5">The sequence shown here is derived from an EMBL/GenBank/DDBJ whole genome shotgun (WGS) entry which is preliminary data.</text>
</comment>
<dbReference type="InterPro" id="IPR050641">
    <property type="entry name" value="RIFMO-like"/>
</dbReference>
<keyword evidence="5" id="KW-0560">Oxidoreductase</keyword>
<dbReference type="InterPro" id="IPR036188">
    <property type="entry name" value="FAD/NAD-bd_sf"/>
</dbReference>
<name>A0A3A1P6J9_9SPHN</name>